<evidence type="ECO:0000313" key="4">
    <source>
        <dbReference type="EMBL" id="OGG94887.1"/>
    </source>
</evidence>
<evidence type="ECO:0000256" key="1">
    <source>
        <dbReference type="PROSITE-ProRule" id="PRU00285"/>
    </source>
</evidence>
<name>A0A1F6G9V5_9PROT</name>
<protein>
    <recommendedName>
        <fullName evidence="3">SHSP domain-containing protein</fullName>
    </recommendedName>
</protein>
<dbReference type="InterPro" id="IPR031107">
    <property type="entry name" value="Small_HSP"/>
</dbReference>
<dbReference type="Proteomes" id="UP000178449">
    <property type="component" value="Unassembled WGS sequence"/>
</dbReference>
<comment type="similarity">
    <text evidence="1 2">Belongs to the small heat shock protein (HSP20) family.</text>
</comment>
<dbReference type="EMBL" id="MFNE01000032">
    <property type="protein sequence ID" value="OGG94887.1"/>
    <property type="molecule type" value="Genomic_DNA"/>
</dbReference>
<dbReference type="CDD" id="cd06464">
    <property type="entry name" value="ACD_sHsps-like"/>
    <property type="match status" value="1"/>
</dbReference>
<dbReference type="Gene3D" id="2.60.40.790">
    <property type="match status" value="1"/>
</dbReference>
<evidence type="ECO:0000256" key="2">
    <source>
        <dbReference type="RuleBase" id="RU003616"/>
    </source>
</evidence>
<accession>A0A1F6G9V5</accession>
<feature type="domain" description="SHSP" evidence="3">
    <location>
        <begin position="1"/>
        <end position="107"/>
    </location>
</feature>
<dbReference type="AlphaFoldDB" id="A0A1F6G9V5"/>
<dbReference type="PROSITE" id="PS01031">
    <property type="entry name" value="SHSP"/>
    <property type="match status" value="1"/>
</dbReference>
<dbReference type="InterPro" id="IPR002068">
    <property type="entry name" value="A-crystallin/Hsp20_dom"/>
</dbReference>
<organism evidence="4 5">
    <name type="scientific">Candidatus Lambdaproteobacteria bacterium RIFOXYD2_FULL_50_16</name>
    <dbReference type="NCBI Taxonomy" id="1817772"/>
    <lineage>
        <taxon>Bacteria</taxon>
        <taxon>Pseudomonadati</taxon>
        <taxon>Pseudomonadota</taxon>
        <taxon>Candidatus Lambdaproteobacteria</taxon>
    </lineage>
</organism>
<proteinExistence type="inferred from homology"/>
<dbReference type="SUPFAM" id="SSF49764">
    <property type="entry name" value="HSP20-like chaperones"/>
    <property type="match status" value="1"/>
</dbReference>
<evidence type="ECO:0000259" key="3">
    <source>
        <dbReference type="PROSITE" id="PS01031"/>
    </source>
</evidence>
<dbReference type="Pfam" id="PF00011">
    <property type="entry name" value="HSP20"/>
    <property type="match status" value="1"/>
</dbReference>
<reference evidence="4 5" key="1">
    <citation type="journal article" date="2016" name="Nat. Commun.">
        <title>Thousands of microbial genomes shed light on interconnected biogeochemical processes in an aquifer system.</title>
        <authorList>
            <person name="Anantharaman K."/>
            <person name="Brown C.T."/>
            <person name="Hug L.A."/>
            <person name="Sharon I."/>
            <person name="Castelle C.J."/>
            <person name="Probst A.J."/>
            <person name="Thomas B.C."/>
            <person name="Singh A."/>
            <person name="Wilkins M.J."/>
            <person name="Karaoz U."/>
            <person name="Brodie E.L."/>
            <person name="Williams K.H."/>
            <person name="Hubbard S.S."/>
            <person name="Banfield J.F."/>
        </authorList>
    </citation>
    <scope>NUCLEOTIDE SEQUENCE [LARGE SCALE GENOMIC DNA]</scope>
</reference>
<dbReference type="STRING" id="1817772.A2527_05125"/>
<evidence type="ECO:0000313" key="5">
    <source>
        <dbReference type="Proteomes" id="UP000178449"/>
    </source>
</evidence>
<comment type="caution">
    <text evidence="4">The sequence shown here is derived from an EMBL/GenBank/DDBJ whole genome shotgun (WGS) entry which is preliminary data.</text>
</comment>
<gene>
    <name evidence="4" type="ORF">A2527_05125</name>
</gene>
<dbReference type="InterPro" id="IPR008978">
    <property type="entry name" value="HSP20-like_chaperone"/>
</dbReference>
<dbReference type="PANTHER" id="PTHR11527">
    <property type="entry name" value="HEAT-SHOCK PROTEIN 20 FAMILY MEMBER"/>
    <property type="match status" value="1"/>
</dbReference>
<sequence>MQTQTYLPKTDIVETADGFELALDMPGVPKDGLKVEVEKNLLKVFGRARQQKGRRVRAEYPEGDFSRSFTLGQAVDPKKIEAQYQDGVLTLHLAKASSEAPVSIQIH</sequence>